<dbReference type="RefSeq" id="XP_025349977.1">
    <property type="nucleotide sequence ID" value="XM_025494047.1"/>
</dbReference>
<organism evidence="10 11">
    <name type="scientific">Pseudomicrostroma glucosiphilum</name>
    <dbReference type="NCBI Taxonomy" id="1684307"/>
    <lineage>
        <taxon>Eukaryota</taxon>
        <taxon>Fungi</taxon>
        <taxon>Dikarya</taxon>
        <taxon>Basidiomycota</taxon>
        <taxon>Ustilaginomycotina</taxon>
        <taxon>Exobasidiomycetes</taxon>
        <taxon>Microstromatales</taxon>
        <taxon>Microstromatales incertae sedis</taxon>
        <taxon>Pseudomicrostroma</taxon>
    </lineage>
</organism>
<evidence type="ECO:0000313" key="11">
    <source>
        <dbReference type="Proteomes" id="UP000245942"/>
    </source>
</evidence>
<evidence type="ECO:0000256" key="4">
    <source>
        <dbReference type="ARBA" id="ARBA00022777"/>
    </source>
</evidence>
<evidence type="ECO:0000256" key="8">
    <source>
        <dbReference type="SAM" id="MobiDB-lite"/>
    </source>
</evidence>
<dbReference type="InterPro" id="IPR004358">
    <property type="entry name" value="Sig_transdc_His_kin-like_C"/>
</dbReference>
<dbReference type="PANTHER" id="PTHR11947:SF25">
    <property type="entry name" value="[PYRUVATE DEHYDROGENASE (ACETYL-TRANSFERRING)] KINASE 2, MITOCHONDRIAL"/>
    <property type="match status" value="1"/>
</dbReference>
<evidence type="ECO:0000256" key="3">
    <source>
        <dbReference type="ARBA" id="ARBA00022741"/>
    </source>
</evidence>
<dbReference type="GO" id="GO:0010906">
    <property type="term" value="P:regulation of glucose metabolic process"/>
    <property type="evidence" value="ECO:0007669"/>
    <property type="project" value="TreeGrafter"/>
</dbReference>
<keyword evidence="6 7" id="KW-0496">Mitochondrion</keyword>
<dbReference type="GeneID" id="37015781"/>
<keyword evidence="5 7" id="KW-0067">ATP-binding</keyword>
<dbReference type="GO" id="GO:0005759">
    <property type="term" value="C:mitochondrial matrix"/>
    <property type="evidence" value="ECO:0007669"/>
    <property type="project" value="UniProtKB-SubCell"/>
</dbReference>
<evidence type="ECO:0000256" key="5">
    <source>
        <dbReference type="ARBA" id="ARBA00022840"/>
    </source>
</evidence>
<dbReference type="SUPFAM" id="SSF55874">
    <property type="entry name" value="ATPase domain of HSP90 chaperone/DNA topoisomerase II/histidine kinase"/>
    <property type="match status" value="2"/>
</dbReference>
<dbReference type="InterPro" id="IPR018955">
    <property type="entry name" value="BCDHK/PDK_N"/>
</dbReference>
<dbReference type="STRING" id="1684307.A0A316UC58"/>
<gene>
    <name evidence="10" type="ORF">BCV69DRAFT_296789</name>
</gene>
<evidence type="ECO:0000256" key="1">
    <source>
        <dbReference type="ARBA" id="ARBA00006155"/>
    </source>
</evidence>
<dbReference type="Pfam" id="PF10436">
    <property type="entry name" value="BCDHK_Adom3"/>
    <property type="match status" value="1"/>
</dbReference>
<accession>A0A316UC58</accession>
<dbReference type="SUPFAM" id="SSF69012">
    <property type="entry name" value="alpha-ketoacid dehydrogenase kinase, N-terminal domain"/>
    <property type="match status" value="1"/>
</dbReference>
<dbReference type="Proteomes" id="UP000245942">
    <property type="component" value="Unassembled WGS sequence"/>
</dbReference>
<protein>
    <recommendedName>
        <fullName evidence="7">Protein-serine/threonine kinase</fullName>
        <ecNumber evidence="7">2.7.11.-</ecNumber>
    </recommendedName>
</protein>
<dbReference type="Gene3D" id="1.20.140.20">
    <property type="entry name" value="Alpha-ketoacid/pyruvate dehydrogenase kinase, N-terminal domain"/>
    <property type="match status" value="1"/>
</dbReference>
<dbReference type="InterPro" id="IPR039028">
    <property type="entry name" value="BCKD/PDK"/>
</dbReference>
<feature type="region of interest" description="Disordered" evidence="8">
    <location>
        <begin position="557"/>
        <end position="577"/>
    </location>
</feature>
<dbReference type="OrthoDB" id="3264224at2759"/>
<sequence>MRVATTASRACSASSSRLPSLSSCTQIRPKSRGKGCSGAAVSPFTSSAATLSPQPPAVSSNAILSSTSDLGRHFYLNTALDFWASKKTQNLTLRQLLFFGRSLGRDPDKILKSANFVREELPVRIAQRIRDMQNLPFVVMTNAHLGEVYHLYWKAFDRFRKFPVIRSHEENETYVKLLKELLDEHLTVIPSLALGVVEVSEHIPAEQLESFMQRMLKSRISRRVLAEQHIALTEALDDPFAFFSTDENPGPSNQPEHIGIIHTHLSVQSIVRESIDLLTRIFAKDANMTPEEALQTKAVPHMIVDGDLEATISYIPEHLSFIVFELIKDAMRAVMRFKPEERDDIPLRATIVEGPPEDDLIIRVSDCGGGVSDLVSRLASYPKPTTNGGPGESLARQQQPSPLEDQPATATMPSTSFNKNTAIAFSASTSSPLSAEGAIYRSQTPSDYPVPGGPASSPTSTLTDVLCSFSHVRRRLELEAEARHAEEEARRKTSTETTTDPTAASPSEPTSAASSPPTSSSILLGASAQAGLGSRSKLEHLKRIGRFKGTVGEQIDAAVPSSSRSQSAGSGAAAADNSLKTSLSSTSLGMADTGLGLPMARVYAEFFGGSLQFRSLDGHGQDVYIRVPKLGMVREGTGGIGL</sequence>
<dbReference type="InterPro" id="IPR036784">
    <property type="entry name" value="AK/P_DHK_N_sf"/>
</dbReference>
<comment type="subcellular location">
    <subcellularLocation>
        <location evidence="7">Mitochondrion matrix</location>
    </subcellularLocation>
</comment>
<dbReference type="EMBL" id="KZ819322">
    <property type="protein sequence ID" value="PWN22817.1"/>
    <property type="molecule type" value="Genomic_DNA"/>
</dbReference>
<dbReference type="EC" id="2.7.11.-" evidence="7"/>
<dbReference type="Gene3D" id="3.30.565.10">
    <property type="entry name" value="Histidine kinase-like ATPase, C-terminal domain"/>
    <property type="match status" value="2"/>
</dbReference>
<reference evidence="10 11" key="1">
    <citation type="journal article" date="2018" name="Mol. Biol. Evol.">
        <title>Broad Genomic Sampling Reveals a Smut Pathogenic Ancestry of the Fungal Clade Ustilaginomycotina.</title>
        <authorList>
            <person name="Kijpornyongpan T."/>
            <person name="Mondo S.J."/>
            <person name="Barry K."/>
            <person name="Sandor L."/>
            <person name="Lee J."/>
            <person name="Lipzen A."/>
            <person name="Pangilinan J."/>
            <person name="LaButti K."/>
            <person name="Hainaut M."/>
            <person name="Henrissat B."/>
            <person name="Grigoriev I.V."/>
            <person name="Spatafora J.W."/>
            <person name="Aime M.C."/>
        </authorList>
    </citation>
    <scope>NUCLEOTIDE SEQUENCE [LARGE SCALE GENOMIC DNA]</scope>
    <source>
        <strain evidence="10 11">MCA 4718</strain>
    </source>
</reference>
<keyword evidence="3 7" id="KW-0547">Nucleotide-binding</keyword>
<dbReference type="PANTHER" id="PTHR11947">
    <property type="entry name" value="PYRUVATE DEHYDROGENASE KINASE"/>
    <property type="match status" value="1"/>
</dbReference>
<evidence type="ECO:0000259" key="9">
    <source>
        <dbReference type="Pfam" id="PF10436"/>
    </source>
</evidence>
<dbReference type="GO" id="GO:0005524">
    <property type="term" value="F:ATP binding"/>
    <property type="evidence" value="ECO:0007669"/>
    <property type="project" value="UniProtKB-UniRule"/>
</dbReference>
<feature type="region of interest" description="Disordered" evidence="8">
    <location>
        <begin position="15"/>
        <end position="34"/>
    </location>
</feature>
<evidence type="ECO:0000256" key="7">
    <source>
        <dbReference type="RuleBase" id="RU366032"/>
    </source>
</evidence>
<name>A0A316UC58_9BASI</name>
<feature type="compositionally biased region" description="Basic and acidic residues" evidence="8">
    <location>
        <begin position="481"/>
        <end position="494"/>
    </location>
</feature>
<dbReference type="AlphaFoldDB" id="A0A316UC58"/>
<feature type="region of interest" description="Disordered" evidence="8">
    <location>
        <begin position="481"/>
        <end position="522"/>
    </location>
</feature>
<dbReference type="InterPro" id="IPR036890">
    <property type="entry name" value="HATPase_C_sf"/>
</dbReference>
<evidence type="ECO:0000256" key="6">
    <source>
        <dbReference type="ARBA" id="ARBA00023128"/>
    </source>
</evidence>
<comment type="similarity">
    <text evidence="1 7">Belongs to the PDK/BCKDK protein kinase family.</text>
</comment>
<feature type="compositionally biased region" description="Low complexity" evidence="8">
    <location>
        <begin position="495"/>
        <end position="521"/>
    </location>
</feature>
<evidence type="ECO:0000313" key="10">
    <source>
        <dbReference type="EMBL" id="PWN22817.1"/>
    </source>
</evidence>
<dbReference type="PRINTS" id="PR00344">
    <property type="entry name" value="BCTRLSENSOR"/>
</dbReference>
<keyword evidence="4 7" id="KW-0418">Kinase</keyword>
<feature type="domain" description="Branched-chain alpha-ketoacid dehydrogenase kinase/Pyruvate dehydrogenase kinase N-terminal" evidence="9">
    <location>
        <begin position="91"/>
        <end position="262"/>
    </location>
</feature>
<proteinExistence type="inferred from homology"/>
<feature type="region of interest" description="Disordered" evidence="8">
    <location>
        <begin position="442"/>
        <end position="462"/>
    </location>
</feature>
<feature type="region of interest" description="Disordered" evidence="8">
    <location>
        <begin position="379"/>
        <end position="415"/>
    </location>
</feature>
<keyword evidence="2 7" id="KW-0808">Transferase</keyword>
<keyword evidence="11" id="KW-1185">Reference proteome</keyword>
<feature type="compositionally biased region" description="Low complexity" evidence="8">
    <location>
        <begin position="15"/>
        <end position="24"/>
    </location>
</feature>
<evidence type="ECO:0000256" key="2">
    <source>
        <dbReference type="ARBA" id="ARBA00022679"/>
    </source>
</evidence>
<dbReference type="GO" id="GO:0004740">
    <property type="term" value="F:pyruvate dehydrogenase (acetyl-transferring) kinase activity"/>
    <property type="evidence" value="ECO:0007669"/>
    <property type="project" value="TreeGrafter"/>
</dbReference>